<dbReference type="PRINTS" id="PR00757">
    <property type="entry name" value="AMINEOXDASEF"/>
</dbReference>
<dbReference type="Gene3D" id="3.50.50.60">
    <property type="entry name" value="FAD/NAD(P)-binding domain"/>
    <property type="match status" value="1"/>
</dbReference>
<feature type="binding site" evidence="9">
    <location>
        <position position="436"/>
    </location>
    <ligand>
        <name>FAD</name>
        <dbReference type="ChEBI" id="CHEBI:57692"/>
    </ligand>
</feature>
<evidence type="ECO:0000313" key="12">
    <source>
        <dbReference type="Proteomes" id="UP000199297"/>
    </source>
</evidence>
<gene>
    <name evidence="11" type="ORF">SAMN05216262_1039</name>
</gene>
<dbReference type="InterPro" id="IPR002937">
    <property type="entry name" value="Amino_oxidase"/>
</dbReference>
<keyword evidence="6" id="KW-0560">Oxidoreductase</keyword>
<dbReference type="PANTHER" id="PTHR10742:SF410">
    <property type="entry name" value="LYSINE-SPECIFIC HISTONE DEMETHYLASE 2"/>
    <property type="match status" value="1"/>
</dbReference>
<dbReference type="AlphaFoldDB" id="A0A1H7K495"/>
<evidence type="ECO:0000256" key="2">
    <source>
        <dbReference type="ARBA" id="ARBA00004814"/>
    </source>
</evidence>
<dbReference type="Proteomes" id="UP000199297">
    <property type="component" value="Unassembled WGS sequence"/>
</dbReference>
<dbReference type="GO" id="GO:0009851">
    <property type="term" value="P:auxin biosynthetic process"/>
    <property type="evidence" value="ECO:0007669"/>
    <property type="project" value="UniProtKB-KW"/>
</dbReference>
<dbReference type="InterPro" id="IPR036188">
    <property type="entry name" value="FAD/NAD-bd_sf"/>
</dbReference>
<dbReference type="GO" id="GO:0050361">
    <property type="term" value="F:tryptophan 2-monooxygenase activity"/>
    <property type="evidence" value="ECO:0007669"/>
    <property type="project" value="UniProtKB-EC"/>
</dbReference>
<comment type="catalytic activity">
    <reaction evidence="8">
        <text>L-tryptophan + O2 = indole-3-acetamide + CO2 + H2O</text>
        <dbReference type="Rhea" id="RHEA:16165"/>
        <dbReference type="ChEBI" id="CHEBI:15377"/>
        <dbReference type="ChEBI" id="CHEBI:15379"/>
        <dbReference type="ChEBI" id="CHEBI:16031"/>
        <dbReference type="ChEBI" id="CHEBI:16526"/>
        <dbReference type="ChEBI" id="CHEBI:57912"/>
        <dbReference type="EC" id="1.13.12.3"/>
    </reaction>
</comment>
<sequence>MIRRNFIKGLVVASTGIMLPRVYAKQNADVIIIGAGLSGLSAAHNLKNAGFNVLVLEADHRVGGRVKTLDHIVTKPETGGLQIGKGYGYMRTLAAQLNVPLAPLSGVPRGSAFLIDEHLISAKEWPTHIANRLNLVEKKLTPAQLYFYYLKKLPKLDAASDWNKPNCAYLDVSMLSLLKKAGASEQAIALINANVNANSLAELSGADAIHVLAQRMAGGRGTDKVVGGNSRFVEALANQLPNQIQMGKSINKIVAKNNSVTVSCNDGSQYTAMHCICTIPFSVLRDIDLQASISKTQQAAIAQLNYTAITHVHFEVTDDCWLDDGLPANIWSNGDIGRVFSSTDTSGKVRHLLSWVNGDAAKALDKLPEKVAMKHITTYLTTHRPSLRGKIKPVYVNSWGNNPFSKGAYSSFSPGQVQQFAGKMAETAGNLHFAGEHTNHNYSGMESALVSGLNAASKVIERA</sequence>
<evidence type="ECO:0000256" key="6">
    <source>
        <dbReference type="ARBA" id="ARBA00023002"/>
    </source>
</evidence>
<dbReference type="EMBL" id="FOBI01000003">
    <property type="protein sequence ID" value="SEK81394.1"/>
    <property type="molecule type" value="Genomic_DNA"/>
</dbReference>
<evidence type="ECO:0000256" key="8">
    <source>
        <dbReference type="ARBA" id="ARBA00047321"/>
    </source>
</evidence>
<feature type="binding site" evidence="9">
    <location>
        <begin position="57"/>
        <end position="58"/>
    </location>
    <ligand>
        <name>FAD</name>
        <dbReference type="ChEBI" id="CHEBI:57692"/>
    </ligand>
</feature>
<evidence type="ECO:0000256" key="7">
    <source>
        <dbReference type="ARBA" id="ARBA00023070"/>
    </source>
</evidence>
<protein>
    <recommendedName>
        <fullName evidence="5">Tryptophan 2-monooxygenase</fullName>
        <ecNumber evidence="4">1.13.12.3</ecNumber>
    </recommendedName>
</protein>
<comment type="cofactor">
    <cofactor evidence="1">
        <name>FAD</name>
        <dbReference type="ChEBI" id="CHEBI:57692"/>
    </cofactor>
</comment>
<dbReference type="InterPro" id="IPR050281">
    <property type="entry name" value="Flavin_monoamine_oxidase"/>
</dbReference>
<evidence type="ECO:0000313" key="11">
    <source>
        <dbReference type="EMBL" id="SEK81394.1"/>
    </source>
</evidence>
<reference evidence="12" key="1">
    <citation type="submission" date="2016-10" db="EMBL/GenBank/DDBJ databases">
        <authorList>
            <person name="Varghese N."/>
            <person name="Submissions S."/>
        </authorList>
    </citation>
    <scope>NUCLEOTIDE SEQUENCE [LARGE SCALE GENOMIC DNA]</scope>
    <source>
        <strain evidence="12">CGMCC 1.9127</strain>
    </source>
</reference>
<evidence type="ECO:0000256" key="9">
    <source>
        <dbReference type="PIRSR" id="PIRSR601613-1"/>
    </source>
</evidence>
<proteinExistence type="inferred from homology"/>
<feature type="domain" description="Amine oxidase" evidence="10">
    <location>
        <begin position="37"/>
        <end position="460"/>
    </location>
</feature>
<evidence type="ECO:0000256" key="3">
    <source>
        <dbReference type="ARBA" id="ARBA00005833"/>
    </source>
</evidence>
<dbReference type="Pfam" id="PF01593">
    <property type="entry name" value="Amino_oxidase"/>
    <property type="match status" value="1"/>
</dbReference>
<comment type="similarity">
    <text evidence="3">Belongs to the tryptophan 2-monooxygenase family.</text>
</comment>
<dbReference type="RefSeq" id="WP_085284310.1">
    <property type="nucleotide sequence ID" value="NZ_FOBI01000003.1"/>
</dbReference>
<accession>A0A1H7K495</accession>
<dbReference type="SUPFAM" id="SSF54373">
    <property type="entry name" value="FAD-linked reductases, C-terminal domain"/>
    <property type="match status" value="1"/>
</dbReference>
<evidence type="ECO:0000256" key="5">
    <source>
        <dbReference type="ARBA" id="ARBA00017871"/>
    </source>
</evidence>
<evidence type="ECO:0000256" key="1">
    <source>
        <dbReference type="ARBA" id="ARBA00001974"/>
    </source>
</evidence>
<name>A0A1H7K495_9GAMM</name>
<keyword evidence="12" id="KW-1185">Reference proteome</keyword>
<keyword evidence="7" id="KW-0073">Auxin biosynthesis</keyword>
<evidence type="ECO:0000259" key="10">
    <source>
        <dbReference type="Pfam" id="PF01593"/>
    </source>
</evidence>
<feature type="binding site" evidence="9">
    <location>
        <position position="38"/>
    </location>
    <ligand>
        <name>FAD</name>
        <dbReference type="ChEBI" id="CHEBI:57692"/>
    </ligand>
</feature>
<organism evidence="11 12">
    <name type="scientific">Colwellia chukchiensis</name>
    <dbReference type="NCBI Taxonomy" id="641665"/>
    <lineage>
        <taxon>Bacteria</taxon>
        <taxon>Pseudomonadati</taxon>
        <taxon>Pseudomonadota</taxon>
        <taxon>Gammaproteobacteria</taxon>
        <taxon>Alteromonadales</taxon>
        <taxon>Colwelliaceae</taxon>
        <taxon>Colwellia</taxon>
    </lineage>
</organism>
<dbReference type="STRING" id="641665.GCA_002104455_02784"/>
<dbReference type="EC" id="1.13.12.3" evidence="4"/>
<dbReference type="OrthoDB" id="337830at2"/>
<dbReference type="PANTHER" id="PTHR10742">
    <property type="entry name" value="FLAVIN MONOAMINE OXIDASE"/>
    <property type="match status" value="1"/>
</dbReference>
<comment type="pathway">
    <text evidence="2">Plant hormone metabolism; auxin biosynthesis.</text>
</comment>
<dbReference type="SUPFAM" id="SSF51905">
    <property type="entry name" value="FAD/NAD(P)-binding domain"/>
    <property type="match status" value="1"/>
</dbReference>
<dbReference type="InterPro" id="IPR001613">
    <property type="entry name" value="Flavin_amine_oxidase"/>
</dbReference>
<evidence type="ECO:0000256" key="4">
    <source>
        <dbReference type="ARBA" id="ARBA00012535"/>
    </source>
</evidence>